<feature type="domain" description="Nucleoside phosphorylase" evidence="1">
    <location>
        <begin position="3"/>
        <end position="77"/>
    </location>
</feature>
<protein>
    <recommendedName>
        <fullName evidence="1">Nucleoside phosphorylase domain-containing protein</fullName>
    </recommendedName>
</protein>
<keyword evidence="3" id="KW-1185">Reference proteome</keyword>
<dbReference type="Pfam" id="PF01048">
    <property type="entry name" value="PNP_UDP_1"/>
    <property type="match status" value="1"/>
</dbReference>
<dbReference type="InterPro" id="IPR000845">
    <property type="entry name" value="Nucleoside_phosphorylase_d"/>
</dbReference>
<reference evidence="2 3" key="1">
    <citation type="submission" date="2018-10" db="EMBL/GenBank/DDBJ databases">
        <authorList>
            <consortium name="Molecular Microbiology and Infection Unit (UMMI)"/>
            <person name="Machado M."/>
        </authorList>
    </citation>
    <scope>NUCLEOTIDE SEQUENCE [LARGE SCALE GENOMIC DNA]</scope>
    <source>
        <strain evidence="2">FMV2238.02</strain>
    </source>
</reference>
<evidence type="ECO:0000313" key="2">
    <source>
        <dbReference type="EMBL" id="VDC43826.1"/>
    </source>
</evidence>
<dbReference type="GO" id="GO:0009116">
    <property type="term" value="P:nucleoside metabolic process"/>
    <property type="evidence" value="ECO:0007669"/>
    <property type="project" value="InterPro"/>
</dbReference>
<organism evidence="2 3">
    <name type="scientific">Streptococcus canis</name>
    <dbReference type="NCBI Taxonomy" id="1329"/>
    <lineage>
        <taxon>Bacteria</taxon>
        <taxon>Bacillati</taxon>
        <taxon>Bacillota</taxon>
        <taxon>Bacilli</taxon>
        <taxon>Lactobacillales</taxon>
        <taxon>Streptococcaceae</taxon>
        <taxon>Streptococcus</taxon>
    </lineage>
</organism>
<evidence type="ECO:0000259" key="1">
    <source>
        <dbReference type="Pfam" id="PF01048"/>
    </source>
</evidence>
<dbReference type="AlphaFoldDB" id="A0A2D4DQ81"/>
<dbReference type="GO" id="GO:0003824">
    <property type="term" value="F:catalytic activity"/>
    <property type="evidence" value="ECO:0007669"/>
    <property type="project" value="InterPro"/>
</dbReference>
<dbReference type="EMBL" id="UXEP01000065">
    <property type="protein sequence ID" value="VDC43826.1"/>
    <property type="molecule type" value="Genomic_DNA"/>
</dbReference>
<dbReference type="SUPFAM" id="SSF53167">
    <property type="entry name" value="Purine and uridine phosphorylases"/>
    <property type="match status" value="1"/>
</dbReference>
<dbReference type="Gene3D" id="3.40.50.1580">
    <property type="entry name" value="Nucleoside phosphorylase domain"/>
    <property type="match status" value="1"/>
</dbReference>
<evidence type="ECO:0000313" key="3">
    <source>
        <dbReference type="Proteomes" id="UP000280759"/>
    </source>
</evidence>
<name>A0A2D4DQ81_STRCB</name>
<dbReference type="Proteomes" id="UP000280759">
    <property type="component" value="Unassembled WGS sequence"/>
</dbReference>
<sequence length="78" mass="8818">MDWLIGYGVTKIISTGTCGVLIPIEENRFLVPIKALRDEGTSHHYVAPSRYINMNSQMLRLIEKTLLAQGLPYQEVIT</sequence>
<gene>
    <name evidence="2" type="ORF">FMV2238Y02_23110</name>
</gene>
<accession>A0A2D4DQ81</accession>
<proteinExistence type="predicted"/>
<dbReference type="InterPro" id="IPR035994">
    <property type="entry name" value="Nucleoside_phosphorylase_sf"/>
</dbReference>